<dbReference type="InterPro" id="IPR011010">
    <property type="entry name" value="DNA_brk_join_enz"/>
</dbReference>
<keyword evidence="9" id="KW-1185">Reference proteome</keyword>
<dbReference type="AlphaFoldDB" id="H8FVP2"/>
<dbReference type="EMBL" id="CAHP01000032">
    <property type="protein sequence ID" value="CCG42430.1"/>
    <property type="molecule type" value="Genomic_DNA"/>
</dbReference>
<dbReference type="Gene3D" id="1.10.150.130">
    <property type="match status" value="1"/>
</dbReference>
<evidence type="ECO:0000313" key="8">
    <source>
        <dbReference type="EMBL" id="CCG42430.1"/>
    </source>
</evidence>
<comment type="similarity">
    <text evidence="1">Belongs to the 'phage' integrase family.</text>
</comment>
<dbReference type="PANTHER" id="PTHR30349">
    <property type="entry name" value="PHAGE INTEGRASE-RELATED"/>
    <property type="match status" value="1"/>
</dbReference>
<dbReference type="InterPro" id="IPR044068">
    <property type="entry name" value="CB"/>
</dbReference>
<evidence type="ECO:0000256" key="4">
    <source>
        <dbReference type="ARBA" id="ARBA00023172"/>
    </source>
</evidence>
<dbReference type="STRING" id="1150626.PHAMO_380098"/>
<dbReference type="eggNOG" id="COG0582">
    <property type="taxonomic scope" value="Bacteria"/>
</dbReference>
<evidence type="ECO:0000256" key="1">
    <source>
        <dbReference type="ARBA" id="ARBA00008857"/>
    </source>
</evidence>
<evidence type="ECO:0000256" key="5">
    <source>
        <dbReference type="PROSITE-ProRule" id="PRU01248"/>
    </source>
</evidence>
<dbReference type="PROSITE" id="PS51898">
    <property type="entry name" value="TYR_RECOMBINASE"/>
    <property type="match status" value="1"/>
</dbReference>
<dbReference type="Gene3D" id="1.10.443.10">
    <property type="entry name" value="Intergrase catalytic core"/>
    <property type="match status" value="1"/>
</dbReference>
<keyword evidence="4" id="KW-0233">DNA recombination</keyword>
<dbReference type="GO" id="GO:0006310">
    <property type="term" value="P:DNA recombination"/>
    <property type="evidence" value="ECO:0007669"/>
    <property type="project" value="UniProtKB-KW"/>
</dbReference>
<sequence length="418" mass="47328">MIRANRLEIDQKSDLYKGLTHNLARALAELAEIRVQRDQGRFDAVPRDTYLTEPVAATPAPGERPPDLFDLFITQKRNLTDGGKKDYATTFRYFLDYIGHERSIQSIERTDVRNWRDQLMRFPQYANTKKEFKGLSFKGVLALNDKLNQPTLDEKTINKYISTVGSFMKWAIKRGVIDNDPTHSLMLEVDDEDNKDPFTLAQLATIFSSPIWTGCAASKQAQRHLPGTVQAEDQYRWAPLIALFSGARMEEILRLTTDDLLMVDSIACMNITTTGGRSLKTRNAKRLVPVHSQLEQLGFIRMVEKRRRAGGGPVFYGMKENAQGRLSSEFSKDFSQYLDGIKVKTERLSFHSFRHNFITWAGHAGLSKASIQIIVGHTAKSVTDSYTHDGVIDLGARGRQAIVERVQYEGLDLSHLRG</sequence>
<reference evidence="8 9" key="1">
    <citation type="journal article" date="2012" name="J. Bacteriol.">
        <title>Draft Genome Sequence of the Purple Photosynthetic Bacterium Phaeospirillum molischianum DSM120, a Particularly Versatile Bacterium.</title>
        <authorList>
            <person name="Duquesne K."/>
            <person name="Prima V."/>
            <person name="Ji B."/>
            <person name="Rouy Z."/>
            <person name="Medigue C."/>
            <person name="Talla E."/>
            <person name="Sturgis J.N."/>
        </authorList>
    </citation>
    <scope>NUCLEOTIDE SEQUENCE [LARGE SCALE GENOMIC DNA]</scope>
    <source>
        <strain evidence="9">DSM120</strain>
    </source>
</reference>
<evidence type="ECO:0000256" key="2">
    <source>
        <dbReference type="ARBA" id="ARBA00022908"/>
    </source>
</evidence>
<evidence type="ECO:0000259" key="6">
    <source>
        <dbReference type="PROSITE" id="PS51898"/>
    </source>
</evidence>
<dbReference type="CDD" id="cd01184">
    <property type="entry name" value="INT_C_like_1"/>
    <property type="match status" value="1"/>
</dbReference>
<protein>
    <submittedName>
        <fullName evidence="8">Uncharacterized protein</fullName>
    </submittedName>
</protein>
<dbReference type="InterPro" id="IPR013762">
    <property type="entry name" value="Integrase-like_cat_sf"/>
</dbReference>
<dbReference type="Proteomes" id="UP000004169">
    <property type="component" value="Unassembled WGS sequence"/>
</dbReference>
<dbReference type="InterPro" id="IPR010998">
    <property type="entry name" value="Integrase_recombinase_N"/>
</dbReference>
<proteinExistence type="inferred from homology"/>
<gene>
    <name evidence="8" type="ORF">PHAMO_380098</name>
</gene>
<dbReference type="GO" id="GO:0003677">
    <property type="term" value="F:DNA binding"/>
    <property type="evidence" value="ECO:0007669"/>
    <property type="project" value="UniProtKB-UniRule"/>
</dbReference>
<evidence type="ECO:0000259" key="7">
    <source>
        <dbReference type="PROSITE" id="PS51900"/>
    </source>
</evidence>
<evidence type="ECO:0000256" key="3">
    <source>
        <dbReference type="ARBA" id="ARBA00023125"/>
    </source>
</evidence>
<feature type="domain" description="Core-binding (CB)" evidence="7">
    <location>
        <begin position="63"/>
        <end position="172"/>
    </location>
</feature>
<dbReference type="InterPro" id="IPR025269">
    <property type="entry name" value="SAM-like_dom"/>
</dbReference>
<dbReference type="InterPro" id="IPR002104">
    <property type="entry name" value="Integrase_catalytic"/>
</dbReference>
<keyword evidence="3 5" id="KW-0238">DNA-binding</keyword>
<dbReference type="PROSITE" id="PS51900">
    <property type="entry name" value="CB"/>
    <property type="match status" value="1"/>
</dbReference>
<dbReference type="Pfam" id="PF13102">
    <property type="entry name" value="Phage_int_SAM_5"/>
    <property type="match status" value="1"/>
</dbReference>
<dbReference type="Pfam" id="PF00589">
    <property type="entry name" value="Phage_integrase"/>
    <property type="match status" value="1"/>
</dbReference>
<accession>H8FVP2</accession>
<dbReference type="GO" id="GO:0015074">
    <property type="term" value="P:DNA integration"/>
    <property type="evidence" value="ECO:0007669"/>
    <property type="project" value="UniProtKB-KW"/>
</dbReference>
<keyword evidence="2" id="KW-0229">DNA integration</keyword>
<organism evidence="8 9">
    <name type="scientific">Magnetospirillum molischianum DSM 120</name>
    <dbReference type="NCBI Taxonomy" id="1150626"/>
    <lineage>
        <taxon>Bacteria</taxon>
        <taxon>Pseudomonadati</taxon>
        <taxon>Pseudomonadota</taxon>
        <taxon>Alphaproteobacteria</taxon>
        <taxon>Rhodospirillales</taxon>
        <taxon>Rhodospirillaceae</taxon>
        <taxon>Magnetospirillum</taxon>
    </lineage>
</organism>
<feature type="domain" description="Tyr recombinase" evidence="6">
    <location>
        <begin position="193"/>
        <end position="399"/>
    </location>
</feature>
<name>H8FVP2_MAGML</name>
<dbReference type="PANTHER" id="PTHR30349:SF41">
    <property type="entry name" value="INTEGRASE_RECOMBINASE PROTEIN MJ0367-RELATED"/>
    <property type="match status" value="1"/>
</dbReference>
<dbReference type="InterPro" id="IPR050090">
    <property type="entry name" value="Tyrosine_recombinase_XerCD"/>
</dbReference>
<dbReference type="SUPFAM" id="SSF56349">
    <property type="entry name" value="DNA breaking-rejoining enzymes"/>
    <property type="match status" value="1"/>
</dbReference>
<evidence type="ECO:0000313" key="9">
    <source>
        <dbReference type="Proteomes" id="UP000004169"/>
    </source>
</evidence>
<comment type="caution">
    <text evidence="8">The sequence shown here is derived from an EMBL/GenBank/DDBJ whole genome shotgun (WGS) entry which is preliminary data.</text>
</comment>